<proteinExistence type="predicted"/>
<dbReference type="EMBL" id="JBBPBN010000196">
    <property type="protein sequence ID" value="KAK8972996.1"/>
    <property type="molecule type" value="Genomic_DNA"/>
</dbReference>
<dbReference type="Proteomes" id="UP001396334">
    <property type="component" value="Unassembled WGS sequence"/>
</dbReference>
<evidence type="ECO:0000313" key="2">
    <source>
        <dbReference type="Proteomes" id="UP001396334"/>
    </source>
</evidence>
<sequence length="82" mass="9412">MNNRGLKLVVSLELQQNPSLELQQWNAVANQLPWVVPHVKRQLAQESTFLIPAYLYTTTKPQLSHAIPTLNKQRGQKPTHMQ</sequence>
<comment type="caution">
    <text evidence="1">The sequence shown here is derived from an EMBL/GenBank/DDBJ whole genome shotgun (WGS) entry which is preliminary data.</text>
</comment>
<protein>
    <submittedName>
        <fullName evidence="1">Uncharacterized protein</fullName>
    </submittedName>
</protein>
<gene>
    <name evidence="1" type="ORF">V6N11_028585</name>
</gene>
<evidence type="ECO:0000313" key="1">
    <source>
        <dbReference type="EMBL" id="KAK8972996.1"/>
    </source>
</evidence>
<keyword evidence="2" id="KW-1185">Reference proteome</keyword>
<reference evidence="1 2" key="1">
    <citation type="journal article" date="2024" name="G3 (Bethesda)">
        <title>Genome assembly of Hibiscus sabdariffa L. provides insights into metabolisms of medicinal natural products.</title>
        <authorList>
            <person name="Kim T."/>
        </authorList>
    </citation>
    <scope>NUCLEOTIDE SEQUENCE [LARGE SCALE GENOMIC DNA]</scope>
    <source>
        <strain evidence="1">TK-2024</strain>
        <tissue evidence="1">Old leaves</tissue>
    </source>
</reference>
<organism evidence="1 2">
    <name type="scientific">Hibiscus sabdariffa</name>
    <name type="common">roselle</name>
    <dbReference type="NCBI Taxonomy" id="183260"/>
    <lineage>
        <taxon>Eukaryota</taxon>
        <taxon>Viridiplantae</taxon>
        <taxon>Streptophyta</taxon>
        <taxon>Embryophyta</taxon>
        <taxon>Tracheophyta</taxon>
        <taxon>Spermatophyta</taxon>
        <taxon>Magnoliopsida</taxon>
        <taxon>eudicotyledons</taxon>
        <taxon>Gunneridae</taxon>
        <taxon>Pentapetalae</taxon>
        <taxon>rosids</taxon>
        <taxon>malvids</taxon>
        <taxon>Malvales</taxon>
        <taxon>Malvaceae</taxon>
        <taxon>Malvoideae</taxon>
        <taxon>Hibiscus</taxon>
    </lineage>
</organism>
<name>A0ABR2NA04_9ROSI</name>
<accession>A0ABR2NA04</accession>